<dbReference type="InterPro" id="IPR011009">
    <property type="entry name" value="Kinase-like_dom_sf"/>
</dbReference>
<dbReference type="InterPro" id="IPR000719">
    <property type="entry name" value="Prot_kinase_dom"/>
</dbReference>
<dbReference type="GO" id="GO:0004672">
    <property type="term" value="F:protein kinase activity"/>
    <property type="evidence" value="ECO:0007669"/>
    <property type="project" value="InterPro"/>
</dbReference>
<dbReference type="EMBL" id="QJJR01000006">
    <property type="protein sequence ID" value="PXW91087.1"/>
    <property type="molecule type" value="Genomic_DNA"/>
</dbReference>
<dbReference type="PROSITE" id="PS50011">
    <property type="entry name" value="PROTEIN_KINASE_DOM"/>
    <property type="match status" value="1"/>
</dbReference>
<evidence type="ECO:0000313" key="4">
    <source>
        <dbReference type="EMBL" id="PXW91087.1"/>
    </source>
</evidence>
<dbReference type="RefSeq" id="WP_110251423.1">
    <property type="nucleotide sequence ID" value="NZ_QJJR01000006.1"/>
</dbReference>
<dbReference type="InterPro" id="IPR004147">
    <property type="entry name" value="ABC1_dom"/>
</dbReference>
<dbReference type="GO" id="GO:0005524">
    <property type="term" value="F:ATP binding"/>
    <property type="evidence" value="ECO:0007669"/>
    <property type="project" value="InterPro"/>
</dbReference>
<keyword evidence="2" id="KW-0472">Membrane</keyword>
<dbReference type="InterPro" id="IPR050154">
    <property type="entry name" value="UbiB_kinase"/>
</dbReference>
<comment type="caution">
    <text evidence="4">The sequence shown here is derived from an EMBL/GenBank/DDBJ whole genome shotgun (WGS) entry which is preliminary data.</text>
</comment>
<keyword evidence="5" id="KW-1185">Reference proteome</keyword>
<feature type="domain" description="Protein kinase" evidence="3">
    <location>
        <begin position="125"/>
        <end position="451"/>
    </location>
</feature>
<dbReference type="Proteomes" id="UP000247922">
    <property type="component" value="Unassembled WGS sequence"/>
</dbReference>
<protein>
    <submittedName>
        <fullName evidence="4">2-octaprenylphenol hydroxylase</fullName>
    </submittedName>
</protein>
<keyword evidence="2" id="KW-0812">Transmembrane</keyword>
<dbReference type="PANTHER" id="PTHR10566">
    <property type="entry name" value="CHAPERONE-ACTIVITY OF BC1 COMPLEX CABC1 -RELATED"/>
    <property type="match status" value="1"/>
</dbReference>
<dbReference type="Gene3D" id="1.10.510.10">
    <property type="entry name" value="Transferase(Phosphotransferase) domain 1"/>
    <property type="match status" value="1"/>
</dbReference>
<proteinExistence type="inferred from homology"/>
<dbReference type="AlphaFoldDB" id="A0A2V3W9N8"/>
<accession>A0A2V3W9N8</accession>
<evidence type="ECO:0000256" key="1">
    <source>
        <dbReference type="ARBA" id="ARBA00009670"/>
    </source>
</evidence>
<dbReference type="CDD" id="cd05121">
    <property type="entry name" value="ABC1_ADCK3-like"/>
    <property type="match status" value="1"/>
</dbReference>
<reference evidence="4 5" key="1">
    <citation type="submission" date="2018-05" db="EMBL/GenBank/DDBJ databases">
        <title>Genomic Encyclopedia of Type Strains, Phase IV (KMG-IV): sequencing the most valuable type-strain genomes for metagenomic binning, comparative biology and taxonomic classification.</title>
        <authorList>
            <person name="Goeker M."/>
        </authorList>
    </citation>
    <scope>NUCLEOTIDE SEQUENCE [LARGE SCALE GENOMIC DNA]</scope>
    <source>
        <strain evidence="4 5">DSM 22440</strain>
    </source>
</reference>
<gene>
    <name evidence="4" type="ORF">DES38_106124</name>
</gene>
<comment type="similarity">
    <text evidence="1">Belongs to the protein kinase superfamily. ADCK protein kinase family.</text>
</comment>
<evidence type="ECO:0000259" key="3">
    <source>
        <dbReference type="PROSITE" id="PS50011"/>
    </source>
</evidence>
<dbReference type="Pfam" id="PF03109">
    <property type="entry name" value="ABC1"/>
    <property type="match status" value="1"/>
</dbReference>
<sequence length="558" mass="63789">MLGKHMRHLNRYKDIVVAFSKNGLGYVMRELGLHDLHILPRKNKQEKPVNDGPSLGVRIRRVLEELGPTFVKFGQVMSTRPDLLPEDIINELEKLQATVPPFSFEKAKAIIEKELNQPIEDLFVRFDEEPIAAASIGQVHRAKLPSGEEVAVKVQRPEISEKIDVDFEILTEMAALAELRLDWAKQYRLKDVIEEMKDTLNLELDYTIEAHNMIKIGDQFKEDERVIVPKAYLAYTTKEVLVMEYVEGMKLKSLILSPDKQGIKEEVAEKLVNITLKQILMDGFFHADPHPGNILLTEDNAIILLDFGMVGQLTEEMKRQFGQIVIAMTKEDTEMLVEVIFDMGVAPDNINRVKLTNDVDMFMHKYYRQSLHDISLAEAVQELFQIAYRHRIEMPSDFTLLGKTLLTLEGTVEQLDPTISIVEIAEPFGKQLIRDRFHPKNLKDQFVDQWIAFYDLWRDLPSQAKALKRVVKKGKVHVELSLPDIDLLLRKMDRISNQLSFAIILLAFSIIMVGIIVGAAIMGASSILWRLPMIEVGAVVAMGMFLWIIFAIFKSGRF</sequence>
<evidence type="ECO:0000256" key="2">
    <source>
        <dbReference type="SAM" id="Phobius"/>
    </source>
</evidence>
<feature type="transmembrane region" description="Helical" evidence="2">
    <location>
        <begin position="527"/>
        <end position="553"/>
    </location>
</feature>
<dbReference type="SUPFAM" id="SSF56112">
    <property type="entry name" value="Protein kinase-like (PK-like)"/>
    <property type="match status" value="1"/>
</dbReference>
<dbReference type="PANTHER" id="PTHR10566:SF113">
    <property type="entry name" value="PROTEIN ACTIVITY OF BC1 COMPLEX KINASE 7, CHLOROPLASTIC"/>
    <property type="match status" value="1"/>
</dbReference>
<dbReference type="SMART" id="SM00220">
    <property type="entry name" value="S_TKc"/>
    <property type="match status" value="1"/>
</dbReference>
<evidence type="ECO:0000313" key="5">
    <source>
        <dbReference type="Proteomes" id="UP000247922"/>
    </source>
</evidence>
<keyword evidence="2" id="KW-1133">Transmembrane helix</keyword>
<organism evidence="4 5">
    <name type="scientific">Streptohalobacillus salinus</name>
    <dbReference type="NCBI Taxonomy" id="621096"/>
    <lineage>
        <taxon>Bacteria</taxon>
        <taxon>Bacillati</taxon>
        <taxon>Bacillota</taxon>
        <taxon>Bacilli</taxon>
        <taxon>Bacillales</taxon>
        <taxon>Bacillaceae</taxon>
        <taxon>Streptohalobacillus</taxon>
    </lineage>
</organism>
<name>A0A2V3W9N8_9BACI</name>
<dbReference type="OrthoDB" id="9795390at2"/>
<feature type="transmembrane region" description="Helical" evidence="2">
    <location>
        <begin position="499"/>
        <end position="521"/>
    </location>
</feature>